<dbReference type="FunFam" id="3.40.50.1000:FF:000168">
    <property type="entry name" value="D,D-heptose 1,7-bisphosphate phosphatase"/>
    <property type="match status" value="1"/>
</dbReference>
<comment type="subunit">
    <text evidence="6">Monomer.</text>
</comment>
<protein>
    <recommendedName>
        <fullName evidence="14">D,D-heptose 1,7-bisphosphate phosphatase</fullName>
        <ecNumber evidence="14">3.1.3.-</ecNumber>
    </recommendedName>
</protein>
<dbReference type="Pfam" id="PF13242">
    <property type="entry name" value="Hydrolase_like"/>
    <property type="match status" value="1"/>
</dbReference>
<evidence type="ECO:0000256" key="7">
    <source>
        <dbReference type="ARBA" id="ARBA00022490"/>
    </source>
</evidence>
<keyword evidence="8 17" id="KW-0479">Metal-binding</keyword>
<feature type="binding site" evidence="17">
    <location>
        <position position="93"/>
    </location>
    <ligand>
        <name>Zn(2+)</name>
        <dbReference type="ChEBI" id="CHEBI:29105"/>
    </ligand>
</feature>
<evidence type="ECO:0000256" key="1">
    <source>
        <dbReference type="ARBA" id="ARBA00001226"/>
    </source>
</evidence>
<keyword evidence="7 14" id="KW-0963">Cytoplasm</keyword>
<dbReference type="InterPro" id="IPR023214">
    <property type="entry name" value="HAD_sf"/>
</dbReference>
<feature type="site" description="Contributes to substrate recognition" evidence="16">
    <location>
        <position position="102"/>
    </location>
</feature>
<comment type="pathway">
    <text evidence="5">Nucleotide-sugar biosynthesis; ADP-L-glycero-beta-D-manno-heptose biosynthesis; ADP-L-glycero-beta-D-manno-heptose from D-glycero-beta-D-manno-heptose 7-phosphate: step 2/4.</text>
</comment>
<comment type="similarity">
    <text evidence="13 14">Belongs to the gmhB family.</text>
</comment>
<evidence type="ECO:0000256" key="13">
    <source>
        <dbReference type="ARBA" id="ARBA00061616"/>
    </source>
</evidence>
<dbReference type="NCBIfam" id="TIGR01662">
    <property type="entry name" value="HAD-SF-IIIA"/>
    <property type="match status" value="1"/>
</dbReference>
<gene>
    <name evidence="18" type="primary">gmhB</name>
    <name evidence="18" type="ORF">KEF85_11930</name>
</gene>
<feature type="active site" description="Nucleophile" evidence="15">
    <location>
        <position position="11"/>
    </location>
</feature>
<comment type="catalytic activity">
    <reaction evidence="1">
        <text>D-glycero-beta-D-manno-heptose 1,7-bisphosphate + H2O = D-glycero-beta-D-manno-heptose 1-phosphate + phosphate</text>
        <dbReference type="Rhea" id="RHEA:28518"/>
        <dbReference type="ChEBI" id="CHEBI:15377"/>
        <dbReference type="ChEBI" id="CHEBI:43474"/>
        <dbReference type="ChEBI" id="CHEBI:60208"/>
        <dbReference type="ChEBI" id="CHEBI:61593"/>
        <dbReference type="EC" id="3.1.3.82"/>
    </reaction>
</comment>
<dbReference type="GO" id="GO:0005975">
    <property type="term" value="P:carbohydrate metabolic process"/>
    <property type="evidence" value="ECO:0007669"/>
    <property type="project" value="InterPro"/>
</dbReference>
<keyword evidence="19" id="KW-1185">Reference proteome</keyword>
<organism evidence="18 19">
    <name type="scientific">Methylomonas paludis</name>
    <dbReference type="NCBI Taxonomy" id="1173101"/>
    <lineage>
        <taxon>Bacteria</taxon>
        <taxon>Pseudomonadati</taxon>
        <taxon>Pseudomonadota</taxon>
        <taxon>Gammaproteobacteria</taxon>
        <taxon>Methylococcales</taxon>
        <taxon>Methylococcaceae</taxon>
        <taxon>Methylomonas</taxon>
    </lineage>
</organism>
<dbReference type="PANTHER" id="PTHR42891:SF1">
    <property type="entry name" value="D-GLYCERO-BETA-D-MANNO-HEPTOSE-1,7-BISPHOSPHATE 7-PHOSPHATASE"/>
    <property type="match status" value="1"/>
</dbReference>
<feature type="binding site" evidence="17">
    <location>
        <position position="9"/>
    </location>
    <ligand>
        <name>Mg(2+)</name>
        <dbReference type="ChEBI" id="CHEBI:18420"/>
    </ligand>
</feature>
<comment type="subcellular location">
    <subcellularLocation>
        <location evidence="4 14">Cytoplasm</location>
    </subcellularLocation>
</comment>
<sequence length="180" mass="19703">MTSLYVILDRDGVINEDSADFIKSAEEWQPVPGSLDAIALLHRHGYQIVVITNQSGVARGLFDLETLGKIHAKMLELVRQAGGDVLKIYFCPHGPDNDCDCRKPKAGLFRQFAQDYNVDLRQVFAVGDSLRDAQAATLVGAKPILVKTGKGLQTLENNPQLQIPVFESLYGAASYITASK</sequence>
<evidence type="ECO:0000256" key="6">
    <source>
        <dbReference type="ARBA" id="ARBA00011245"/>
    </source>
</evidence>
<evidence type="ECO:0000256" key="2">
    <source>
        <dbReference type="ARBA" id="ARBA00001946"/>
    </source>
</evidence>
<dbReference type="SUPFAM" id="SSF56784">
    <property type="entry name" value="HAD-like"/>
    <property type="match status" value="1"/>
</dbReference>
<evidence type="ECO:0000256" key="9">
    <source>
        <dbReference type="ARBA" id="ARBA00022801"/>
    </source>
</evidence>
<dbReference type="RefSeq" id="WP_215580856.1">
    <property type="nucleotide sequence ID" value="NZ_CP073754.1"/>
</dbReference>
<evidence type="ECO:0000256" key="5">
    <source>
        <dbReference type="ARBA" id="ARBA00004708"/>
    </source>
</evidence>
<comment type="cofactor">
    <cofactor evidence="2 17">
        <name>Mg(2+)</name>
        <dbReference type="ChEBI" id="CHEBI:18420"/>
    </cofactor>
</comment>
<feature type="binding site" evidence="17">
    <location>
        <position position="91"/>
    </location>
    <ligand>
        <name>Zn(2+)</name>
        <dbReference type="ChEBI" id="CHEBI:29105"/>
    </ligand>
</feature>
<feature type="binding site" evidence="17">
    <location>
        <position position="99"/>
    </location>
    <ligand>
        <name>Zn(2+)</name>
        <dbReference type="ChEBI" id="CHEBI:29105"/>
    </ligand>
</feature>
<evidence type="ECO:0000256" key="3">
    <source>
        <dbReference type="ARBA" id="ARBA00001947"/>
    </source>
</evidence>
<dbReference type="CDD" id="cd07503">
    <property type="entry name" value="HAD_HisB-N"/>
    <property type="match status" value="1"/>
</dbReference>
<dbReference type="PIRSF" id="PIRSF004682">
    <property type="entry name" value="GmhB"/>
    <property type="match status" value="1"/>
</dbReference>
<feature type="binding site" evidence="17">
    <location>
        <position position="101"/>
    </location>
    <ligand>
        <name>Zn(2+)</name>
        <dbReference type="ChEBI" id="CHEBI:29105"/>
    </ligand>
</feature>
<evidence type="ECO:0000256" key="15">
    <source>
        <dbReference type="PIRSR" id="PIRSR004682-1"/>
    </source>
</evidence>
<dbReference type="GO" id="GO:0046872">
    <property type="term" value="F:metal ion binding"/>
    <property type="evidence" value="ECO:0007669"/>
    <property type="project" value="UniProtKB-KW"/>
</dbReference>
<dbReference type="AlphaFoldDB" id="A0A975MLG8"/>
<name>A0A975MLG8_9GAMM</name>
<evidence type="ECO:0000256" key="11">
    <source>
        <dbReference type="ARBA" id="ARBA00022842"/>
    </source>
</evidence>
<reference evidence="18" key="1">
    <citation type="submission" date="2021-04" db="EMBL/GenBank/DDBJ databases">
        <title>Draft genome sequence data of methanotrophic Methylovulum sp. strain S1L and Methylomonas sp. strain S2AM isolated from boreal lake water columns.</title>
        <authorList>
            <person name="Rissanen A.J."/>
            <person name="Mangayil R."/>
            <person name="Svenning M.M."/>
            <person name="Khanongnuch R."/>
        </authorList>
    </citation>
    <scope>NUCLEOTIDE SEQUENCE</scope>
    <source>
        <strain evidence="18">S2AM</strain>
    </source>
</reference>
<dbReference type="Proteomes" id="UP000676649">
    <property type="component" value="Chromosome"/>
</dbReference>
<evidence type="ECO:0000313" key="18">
    <source>
        <dbReference type="EMBL" id="QWF70058.1"/>
    </source>
</evidence>
<evidence type="ECO:0000313" key="19">
    <source>
        <dbReference type="Proteomes" id="UP000676649"/>
    </source>
</evidence>
<dbReference type="KEGG" id="mpad:KEF85_11930"/>
<feature type="binding site" evidence="17">
    <location>
        <position position="128"/>
    </location>
    <ligand>
        <name>Mg(2+)</name>
        <dbReference type="ChEBI" id="CHEBI:18420"/>
    </ligand>
</feature>
<feature type="active site" description="Nucleophile" evidence="15">
    <location>
        <position position="9"/>
    </location>
</feature>
<accession>A0A975MLG8</accession>
<dbReference type="NCBIfam" id="NF006506">
    <property type="entry name" value="PRK08942.1"/>
    <property type="match status" value="1"/>
</dbReference>
<dbReference type="GO" id="GO:0005737">
    <property type="term" value="C:cytoplasm"/>
    <property type="evidence" value="ECO:0007669"/>
    <property type="project" value="UniProtKB-SubCell"/>
</dbReference>
<dbReference type="Gene3D" id="3.40.50.1000">
    <property type="entry name" value="HAD superfamily/HAD-like"/>
    <property type="match status" value="1"/>
</dbReference>
<dbReference type="EMBL" id="CP073754">
    <property type="protein sequence ID" value="QWF70058.1"/>
    <property type="molecule type" value="Genomic_DNA"/>
</dbReference>
<keyword evidence="12 14" id="KW-0119">Carbohydrate metabolism</keyword>
<evidence type="ECO:0000256" key="14">
    <source>
        <dbReference type="PIRNR" id="PIRNR004682"/>
    </source>
</evidence>
<evidence type="ECO:0000256" key="12">
    <source>
        <dbReference type="ARBA" id="ARBA00023277"/>
    </source>
</evidence>
<dbReference type="InterPro" id="IPR006543">
    <property type="entry name" value="Histidinol-phos"/>
</dbReference>
<evidence type="ECO:0000256" key="8">
    <source>
        <dbReference type="ARBA" id="ARBA00022723"/>
    </source>
</evidence>
<comment type="cofactor">
    <cofactor evidence="3 17">
        <name>Zn(2+)</name>
        <dbReference type="ChEBI" id="CHEBI:29105"/>
    </cofactor>
</comment>
<dbReference type="GO" id="GO:0034200">
    <property type="term" value="F:D-glycero-beta-D-manno-heptose 1,7-bisphosphate 7-phosphatase activity"/>
    <property type="evidence" value="ECO:0007669"/>
    <property type="project" value="UniProtKB-EC"/>
</dbReference>
<dbReference type="InterPro" id="IPR006549">
    <property type="entry name" value="HAD-SF_hydro_IIIA"/>
</dbReference>
<dbReference type="NCBIfam" id="TIGR01656">
    <property type="entry name" value="Histidinol-ppas"/>
    <property type="match status" value="1"/>
</dbReference>
<feature type="binding site" evidence="17">
    <location>
        <position position="11"/>
    </location>
    <ligand>
        <name>Mg(2+)</name>
        <dbReference type="ChEBI" id="CHEBI:18420"/>
    </ligand>
</feature>
<dbReference type="InterPro" id="IPR036412">
    <property type="entry name" value="HAD-like_sf"/>
</dbReference>
<keyword evidence="11 17" id="KW-0460">Magnesium</keyword>
<evidence type="ECO:0000256" key="17">
    <source>
        <dbReference type="PIRSR" id="PIRSR004682-4"/>
    </source>
</evidence>
<feature type="site" description="Stabilizes the phosphoryl group" evidence="16">
    <location>
        <position position="52"/>
    </location>
</feature>
<dbReference type="PANTHER" id="PTHR42891">
    <property type="entry name" value="D-GLYCERO-BETA-D-MANNO-HEPTOSE-1,7-BISPHOSPHATE 7-PHOSPHATASE"/>
    <property type="match status" value="1"/>
</dbReference>
<keyword evidence="9 14" id="KW-0378">Hydrolase</keyword>
<dbReference type="EC" id="3.1.3.-" evidence="14"/>
<proteinExistence type="inferred from homology"/>
<evidence type="ECO:0000256" key="16">
    <source>
        <dbReference type="PIRSR" id="PIRSR004682-3"/>
    </source>
</evidence>
<evidence type="ECO:0000256" key="4">
    <source>
        <dbReference type="ARBA" id="ARBA00004496"/>
    </source>
</evidence>
<keyword evidence="10 17" id="KW-0862">Zinc</keyword>
<feature type="site" description="Stabilizes the phosphoryl group" evidence="16">
    <location>
        <position position="103"/>
    </location>
</feature>
<dbReference type="InterPro" id="IPR004446">
    <property type="entry name" value="Heptose_bisP_phosphatase"/>
</dbReference>
<evidence type="ECO:0000256" key="10">
    <source>
        <dbReference type="ARBA" id="ARBA00022833"/>
    </source>
</evidence>